<proteinExistence type="predicted"/>
<organism evidence="2 3">
    <name type="scientific">Bacteroides fragilis str. 3988T(B)14</name>
    <dbReference type="NCBI Taxonomy" id="1339315"/>
    <lineage>
        <taxon>Bacteria</taxon>
        <taxon>Pseudomonadati</taxon>
        <taxon>Bacteroidota</taxon>
        <taxon>Bacteroidia</taxon>
        <taxon>Bacteroidales</taxon>
        <taxon>Bacteroidaceae</taxon>
        <taxon>Bacteroides</taxon>
    </lineage>
</organism>
<evidence type="ECO:0000313" key="3">
    <source>
        <dbReference type="Proteomes" id="UP000020529"/>
    </source>
</evidence>
<protein>
    <submittedName>
        <fullName evidence="2">Uncharacterized protein</fullName>
    </submittedName>
</protein>
<feature type="transmembrane region" description="Helical" evidence="1">
    <location>
        <begin position="16"/>
        <end position="36"/>
    </location>
</feature>
<gene>
    <name evidence="2" type="ORF">M124_0540</name>
</gene>
<keyword evidence="1" id="KW-1133">Transmembrane helix</keyword>
<dbReference type="PATRIC" id="fig|1339315.3.peg.1348"/>
<comment type="caution">
    <text evidence="2">The sequence shown here is derived from an EMBL/GenBank/DDBJ whole genome shotgun (WGS) entry which is preliminary data.</text>
</comment>
<sequence>MWFNNIIKRLLSKKEAAFFITHELNFLLGSIMIFVVY</sequence>
<evidence type="ECO:0000256" key="1">
    <source>
        <dbReference type="SAM" id="Phobius"/>
    </source>
</evidence>
<dbReference type="AlphaFoldDB" id="A0A015SU29"/>
<accession>A0A015SU29</accession>
<name>A0A015SU29_BACFG</name>
<keyword evidence="1" id="KW-0812">Transmembrane</keyword>
<keyword evidence="1" id="KW-0472">Membrane</keyword>
<evidence type="ECO:0000313" key="2">
    <source>
        <dbReference type="EMBL" id="EXY75639.1"/>
    </source>
</evidence>
<dbReference type="EMBL" id="JGCY01000232">
    <property type="protein sequence ID" value="EXY75639.1"/>
    <property type="molecule type" value="Genomic_DNA"/>
</dbReference>
<dbReference type="Proteomes" id="UP000020529">
    <property type="component" value="Unassembled WGS sequence"/>
</dbReference>
<reference evidence="2 3" key="1">
    <citation type="submission" date="2014-02" db="EMBL/GenBank/DDBJ databases">
        <authorList>
            <person name="Sears C."/>
            <person name="Carroll K."/>
            <person name="Sack B.R."/>
            <person name="Qadri F."/>
            <person name="Myers L.L."/>
            <person name="Chung G.-T."/>
            <person name="Escheverria P."/>
            <person name="Fraser C.M."/>
            <person name="Sadzewicz L."/>
            <person name="Shefchek K.A."/>
            <person name="Tallon L."/>
            <person name="Das S.P."/>
            <person name="Daugherty S."/>
            <person name="Mongodin E.F."/>
        </authorList>
    </citation>
    <scope>NUCLEOTIDE SEQUENCE [LARGE SCALE GENOMIC DNA]</scope>
    <source>
        <strain evidence="3">3988T(B)14</strain>
    </source>
</reference>